<dbReference type="AlphaFoldDB" id="A0A812W381"/>
<accession>A0A812W381</accession>
<dbReference type="Proteomes" id="UP000649617">
    <property type="component" value="Unassembled WGS sequence"/>
</dbReference>
<evidence type="ECO:0000313" key="2">
    <source>
        <dbReference type="Proteomes" id="UP000649617"/>
    </source>
</evidence>
<evidence type="ECO:0000313" key="1">
    <source>
        <dbReference type="EMBL" id="CAE7652235.1"/>
    </source>
</evidence>
<keyword evidence="2" id="KW-1185">Reference proteome</keyword>
<dbReference type="OrthoDB" id="408780at2759"/>
<comment type="caution">
    <text evidence="1">The sequence shown here is derived from an EMBL/GenBank/DDBJ whole genome shotgun (WGS) entry which is preliminary data.</text>
</comment>
<dbReference type="EMBL" id="CAJNIZ010043169">
    <property type="protein sequence ID" value="CAE7652235.1"/>
    <property type="molecule type" value="Genomic_DNA"/>
</dbReference>
<protein>
    <submittedName>
        <fullName evidence="1">Uncharacterized protein</fullName>
    </submittedName>
</protein>
<gene>
    <name evidence="1" type="ORF">SPIL2461_LOCUS17433</name>
</gene>
<reference evidence="1" key="1">
    <citation type="submission" date="2021-02" db="EMBL/GenBank/DDBJ databases">
        <authorList>
            <person name="Dougan E. K."/>
            <person name="Rhodes N."/>
            <person name="Thang M."/>
            <person name="Chan C."/>
        </authorList>
    </citation>
    <scope>NUCLEOTIDE SEQUENCE</scope>
</reference>
<proteinExistence type="predicted"/>
<name>A0A812W381_SYMPI</name>
<organism evidence="1 2">
    <name type="scientific">Symbiodinium pilosum</name>
    <name type="common">Dinoflagellate</name>
    <dbReference type="NCBI Taxonomy" id="2952"/>
    <lineage>
        <taxon>Eukaryota</taxon>
        <taxon>Sar</taxon>
        <taxon>Alveolata</taxon>
        <taxon>Dinophyceae</taxon>
        <taxon>Suessiales</taxon>
        <taxon>Symbiodiniaceae</taxon>
        <taxon>Symbiodinium</taxon>
    </lineage>
</organism>
<sequence>MHDPWALRTMQKAARLKETQQMFRQIDHLEEFRLSVEKDPEAFKRSIKCLREQFLGSKQLQLLMSETGLDVGALAQGQATCASLRVE</sequence>